<name>A0A518DW25_9BACT</name>
<sequence length="421" mass="45988" precursor="true">MRFSRRQFLRAAGVSLALPALDAFTPARASASADREKRRMVCICAPLGFYPPNFIPEQAGRNYEPTTHLELLNDFRNDFTVISGLMHTGNSPGFAHQATASFLTGAEGAGRPGFRNSISLDQFAAEQIGEQTRFPTLTLSSEGLGLAWTRTGAQIPADNSPARVFARLFLKGADDEVHTQLKRLEEGRSILDDVRGQAADLRSFLGVNDREKLDEYMTSVRDLERSLHNEELWCKRPKPAVDAAPPLDIANASDLIGRTKLLFDLTHLALQTDSTRLVTIMLQGSTKAPPISGVSLGHHDLSHHGKDPKKLEQLQIVEVETMKTIRDLLAKFKQSQEDDSNLLERTTIFLGSNLGDASSHSVKNLPVLLAGGGFRHGQHLAFDPDAPPPLCNLYVSMLQRLGIETGGFSNATGTLTGLETA</sequence>
<keyword evidence="1" id="KW-0732">Signal</keyword>
<dbReference type="EMBL" id="CP036433">
    <property type="protein sequence ID" value="QDU96037.1"/>
    <property type="molecule type" value="Genomic_DNA"/>
</dbReference>
<dbReference type="Pfam" id="PF07586">
    <property type="entry name" value="HXXSHH"/>
    <property type="match status" value="1"/>
</dbReference>
<proteinExistence type="predicted"/>
<dbReference type="Proteomes" id="UP000317648">
    <property type="component" value="Chromosome"/>
</dbReference>
<dbReference type="AlphaFoldDB" id="A0A518DW25"/>
<feature type="chain" id="PRO_5021973982" description="DUF1552 domain-containing protein" evidence="1">
    <location>
        <begin position="30"/>
        <end position="421"/>
    </location>
</feature>
<accession>A0A518DW25</accession>
<evidence type="ECO:0000313" key="2">
    <source>
        <dbReference type="EMBL" id="QDU96037.1"/>
    </source>
</evidence>
<dbReference type="PROSITE" id="PS51318">
    <property type="entry name" value="TAT"/>
    <property type="match status" value="1"/>
</dbReference>
<evidence type="ECO:0008006" key="4">
    <source>
        <dbReference type="Google" id="ProtNLM"/>
    </source>
</evidence>
<protein>
    <recommendedName>
        <fullName evidence="4">DUF1552 domain-containing protein</fullName>
    </recommendedName>
</protein>
<feature type="signal peptide" evidence="1">
    <location>
        <begin position="1"/>
        <end position="29"/>
    </location>
</feature>
<reference evidence="2 3" key="1">
    <citation type="submission" date="2019-02" db="EMBL/GenBank/DDBJ databases">
        <title>Deep-cultivation of Planctomycetes and their phenomic and genomic characterization uncovers novel biology.</title>
        <authorList>
            <person name="Wiegand S."/>
            <person name="Jogler M."/>
            <person name="Boedeker C."/>
            <person name="Pinto D."/>
            <person name="Vollmers J."/>
            <person name="Rivas-Marin E."/>
            <person name="Kohn T."/>
            <person name="Peeters S.H."/>
            <person name="Heuer A."/>
            <person name="Rast P."/>
            <person name="Oberbeckmann S."/>
            <person name="Bunk B."/>
            <person name="Jeske O."/>
            <person name="Meyerdierks A."/>
            <person name="Storesund J.E."/>
            <person name="Kallscheuer N."/>
            <person name="Luecker S."/>
            <person name="Lage O.M."/>
            <person name="Pohl T."/>
            <person name="Merkel B.J."/>
            <person name="Hornburger P."/>
            <person name="Mueller R.-W."/>
            <person name="Bruemmer F."/>
            <person name="Labrenz M."/>
            <person name="Spormann A.M."/>
            <person name="Op den Camp H."/>
            <person name="Overmann J."/>
            <person name="Amann R."/>
            <person name="Jetten M.S.M."/>
            <person name="Mascher T."/>
            <person name="Medema M.H."/>
            <person name="Devos D.P."/>
            <person name="Kaster A.-K."/>
            <person name="Ovreas L."/>
            <person name="Rohde M."/>
            <person name="Galperin M.Y."/>
            <person name="Jogler C."/>
        </authorList>
    </citation>
    <scope>NUCLEOTIDE SEQUENCE [LARGE SCALE GENOMIC DNA]</scope>
    <source>
        <strain evidence="2 3">Pla85_3_4</strain>
    </source>
</reference>
<evidence type="ECO:0000256" key="1">
    <source>
        <dbReference type="SAM" id="SignalP"/>
    </source>
</evidence>
<dbReference type="OrthoDB" id="9146593at2"/>
<evidence type="ECO:0000313" key="3">
    <source>
        <dbReference type="Proteomes" id="UP000317648"/>
    </source>
</evidence>
<gene>
    <name evidence="2" type="ORF">Pla8534_38560</name>
</gene>
<dbReference type="InterPro" id="IPR011447">
    <property type="entry name" value="DUF1552"/>
</dbReference>
<dbReference type="InterPro" id="IPR006311">
    <property type="entry name" value="TAT_signal"/>
</dbReference>
<organism evidence="2 3">
    <name type="scientific">Lignipirellula cremea</name>
    <dbReference type="NCBI Taxonomy" id="2528010"/>
    <lineage>
        <taxon>Bacteria</taxon>
        <taxon>Pseudomonadati</taxon>
        <taxon>Planctomycetota</taxon>
        <taxon>Planctomycetia</taxon>
        <taxon>Pirellulales</taxon>
        <taxon>Pirellulaceae</taxon>
        <taxon>Lignipirellula</taxon>
    </lineage>
</organism>
<dbReference type="KEGG" id="lcre:Pla8534_38560"/>
<keyword evidence="3" id="KW-1185">Reference proteome</keyword>
<dbReference type="RefSeq" id="WP_145054713.1">
    <property type="nucleotide sequence ID" value="NZ_CP036433.1"/>
</dbReference>